<accession>A0A218UZQ0</accession>
<feature type="transmembrane region" description="Helical" evidence="2">
    <location>
        <begin position="306"/>
        <end position="326"/>
    </location>
</feature>
<feature type="domain" description="Ig-like" evidence="3">
    <location>
        <begin position="82"/>
        <end position="143"/>
    </location>
</feature>
<evidence type="ECO:0000259" key="3">
    <source>
        <dbReference type="PROSITE" id="PS50835"/>
    </source>
</evidence>
<proteinExistence type="predicted"/>
<evidence type="ECO:0000313" key="5">
    <source>
        <dbReference type="Proteomes" id="UP000197619"/>
    </source>
</evidence>
<keyword evidence="2" id="KW-0812">Transmembrane</keyword>
<keyword evidence="5" id="KW-1185">Reference proteome</keyword>
<dbReference type="InterPro" id="IPR036179">
    <property type="entry name" value="Ig-like_dom_sf"/>
</dbReference>
<protein>
    <submittedName>
        <fullName evidence="4">Embigin</fullName>
    </submittedName>
</protein>
<reference evidence="4 5" key="1">
    <citation type="submission" date="2017-05" db="EMBL/GenBank/DDBJ databases">
        <title>Genome of assembly of the Bengalese finch, Lonchura striata domestica.</title>
        <authorList>
            <person name="Colquitt B.M."/>
            <person name="Brainard M.S."/>
        </authorList>
    </citation>
    <scope>NUCLEOTIDE SEQUENCE [LARGE SCALE GENOMIC DNA]</scope>
    <source>
        <strain evidence="4">White83orange57</strain>
    </source>
</reference>
<evidence type="ECO:0000256" key="1">
    <source>
        <dbReference type="SAM" id="MobiDB-lite"/>
    </source>
</evidence>
<dbReference type="AlphaFoldDB" id="A0A218UZQ0"/>
<keyword evidence="2" id="KW-1133">Transmembrane helix</keyword>
<feature type="domain" description="Ig-like" evidence="3">
    <location>
        <begin position="196"/>
        <end position="298"/>
    </location>
</feature>
<dbReference type="SUPFAM" id="SSF48726">
    <property type="entry name" value="Immunoglobulin"/>
    <property type="match status" value="1"/>
</dbReference>
<feature type="region of interest" description="Disordered" evidence="1">
    <location>
        <begin position="33"/>
        <end position="68"/>
    </location>
</feature>
<organism evidence="4 5">
    <name type="scientific">Lonchura striata</name>
    <name type="common">white-rumped munia</name>
    <dbReference type="NCBI Taxonomy" id="40157"/>
    <lineage>
        <taxon>Eukaryota</taxon>
        <taxon>Metazoa</taxon>
        <taxon>Chordata</taxon>
        <taxon>Craniata</taxon>
        <taxon>Vertebrata</taxon>
        <taxon>Euteleostomi</taxon>
        <taxon>Archelosauria</taxon>
        <taxon>Archosauria</taxon>
        <taxon>Dinosauria</taxon>
        <taxon>Saurischia</taxon>
        <taxon>Theropoda</taxon>
        <taxon>Coelurosauria</taxon>
        <taxon>Aves</taxon>
        <taxon>Neognathae</taxon>
        <taxon>Neoaves</taxon>
        <taxon>Telluraves</taxon>
        <taxon>Australaves</taxon>
        <taxon>Passeriformes</taxon>
        <taxon>Passeroidea</taxon>
        <taxon>Estrildidae</taxon>
        <taxon>Estrildinae</taxon>
        <taxon>Lonchura</taxon>
    </lineage>
</organism>
<dbReference type="Proteomes" id="UP000197619">
    <property type="component" value="Unassembled WGS sequence"/>
</dbReference>
<dbReference type="InterPro" id="IPR013783">
    <property type="entry name" value="Ig-like_fold"/>
</dbReference>
<dbReference type="EMBL" id="MUZQ01000088">
    <property type="protein sequence ID" value="OWK58981.1"/>
    <property type="molecule type" value="Genomic_DNA"/>
</dbReference>
<gene>
    <name evidence="4" type="primary">EMB</name>
    <name evidence="4" type="ORF">RLOC_00013450</name>
</gene>
<dbReference type="Gene3D" id="2.60.40.10">
    <property type="entry name" value="Immunoglobulins"/>
    <property type="match status" value="1"/>
</dbReference>
<evidence type="ECO:0000313" key="4">
    <source>
        <dbReference type="EMBL" id="OWK58981.1"/>
    </source>
</evidence>
<feature type="compositionally biased region" description="Polar residues" evidence="1">
    <location>
        <begin position="33"/>
        <end position="47"/>
    </location>
</feature>
<dbReference type="InterPro" id="IPR007110">
    <property type="entry name" value="Ig-like_dom"/>
</dbReference>
<evidence type="ECO:0000256" key="2">
    <source>
        <dbReference type="SAM" id="Phobius"/>
    </source>
</evidence>
<dbReference type="InterPro" id="IPR003599">
    <property type="entry name" value="Ig_sub"/>
</dbReference>
<sequence>MRLANILAWLDDTNGATLAHLDLQCYSANPAMTTQDSNQTQVNSVTKMQPGHDSSGPDAATQELKPASKQNTNISEYEIVLPGVSEKNISLANPTKVELTCKLDENSNLKNPQVTWKKGSETISHTSKTQNSWTIELPHFYLCKGLEGINDHFLSFIEVGFVQQKYFVIKFGDPLAEVPVISLAGIQGLAVTEPDPRALPIIDGREKPIISYEGDIAVMVCTTVYNPKAWAWYMTNGTELVSIDKMLPVDKFRIKSPSVSINRLEVVKLTREDCGVYWCEAAFELGPSKSRFELRVLSIAAPLKPFVAVVAEVAILLTTIVLYEVYSKRKAKGQKTTRFKTVEVEIITKL</sequence>
<comment type="caution">
    <text evidence="4">The sequence shown here is derived from an EMBL/GenBank/DDBJ whole genome shotgun (WGS) entry which is preliminary data.</text>
</comment>
<keyword evidence="2" id="KW-0472">Membrane</keyword>
<dbReference type="PROSITE" id="PS50835">
    <property type="entry name" value="IG_LIKE"/>
    <property type="match status" value="2"/>
</dbReference>
<name>A0A218UZQ0_9PASE</name>
<dbReference type="SMART" id="SM00409">
    <property type="entry name" value="IG"/>
    <property type="match status" value="1"/>
</dbReference>